<protein>
    <submittedName>
        <fullName evidence="1">Uncharacterized protein</fullName>
    </submittedName>
</protein>
<dbReference type="EMBL" id="LXQA010126519">
    <property type="protein sequence ID" value="MCI21736.1"/>
    <property type="molecule type" value="Genomic_DNA"/>
</dbReference>
<reference evidence="1 2" key="1">
    <citation type="journal article" date="2018" name="Front. Plant Sci.">
        <title>Red Clover (Trifolium pratense) and Zigzag Clover (T. medium) - A Picture of Genomic Similarities and Differences.</title>
        <authorList>
            <person name="Dluhosova J."/>
            <person name="Istvanek J."/>
            <person name="Nedelnik J."/>
            <person name="Repkova J."/>
        </authorList>
    </citation>
    <scope>NUCLEOTIDE SEQUENCE [LARGE SCALE GENOMIC DNA]</scope>
    <source>
        <strain evidence="2">cv. 10/8</strain>
        <tissue evidence="1">Leaf</tissue>
    </source>
</reference>
<dbReference type="AlphaFoldDB" id="A0A392QE00"/>
<evidence type="ECO:0000313" key="1">
    <source>
        <dbReference type="EMBL" id="MCI21736.1"/>
    </source>
</evidence>
<evidence type="ECO:0000313" key="2">
    <source>
        <dbReference type="Proteomes" id="UP000265520"/>
    </source>
</evidence>
<dbReference type="Proteomes" id="UP000265520">
    <property type="component" value="Unassembled WGS sequence"/>
</dbReference>
<comment type="caution">
    <text evidence="1">The sequence shown here is derived from an EMBL/GenBank/DDBJ whole genome shotgun (WGS) entry which is preliminary data.</text>
</comment>
<organism evidence="1 2">
    <name type="scientific">Trifolium medium</name>
    <dbReference type="NCBI Taxonomy" id="97028"/>
    <lineage>
        <taxon>Eukaryota</taxon>
        <taxon>Viridiplantae</taxon>
        <taxon>Streptophyta</taxon>
        <taxon>Embryophyta</taxon>
        <taxon>Tracheophyta</taxon>
        <taxon>Spermatophyta</taxon>
        <taxon>Magnoliopsida</taxon>
        <taxon>eudicotyledons</taxon>
        <taxon>Gunneridae</taxon>
        <taxon>Pentapetalae</taxon>
        <taxon>rosids</taxon>
        <taxon>fabids</taxon>
        <taxon>Fabales</taxon>
        <taxon>Fabaceae</taxon>
        <taxon>Papilionoideae</taxon>
        <taxon>50 kb inversion clade</taxon>
        <taxon>NPAAA clade</taxon>
        <taxon>Hologalegina</taxon>
        <taxon>IRL clade</taxon>
        <taxon>Trifolieae</taxon>
        <taxon>Trifolium</taxon>
    </lineage>
</organism>
<accession>A0A392QE00</accession>
<proteinExistence type="predicted"/>
<keyword evidence="2" id="KW-1185">Reference proteome</keyword>
<name>A0A392QE00_9FABA</name>
<sequence>MGTRRRTKAGPKLIIRGDTYILIIRGDTYPRRNLEQQRLYVGMDEASSLLISIKRPEALLIIISSGPSDQSDG</sequence>